<protein>
    <recommendedName>
        <fullName evidence="2">Peptidase M23 domain-containing protein</fullName>
    </recommendedName>
</protein>
<gene>
    <name evidence="1" type="ORF">ENV41_03845</name>
</gene>
<proteinExistence type="predicted"/>
<dbReference type="InterPro" id="IPR011055">
    <property type="entry name" value="Dup_hybrid_motif"/>
</dbReference>
<evidence type="ECO:0000313" key="1">
    <source>
        <dbReference type="EMBL" id="HFZ09244.1"/>
    </source>
</evidence>
<dbReference type="EMBL" id="DTGG01000121">
    <property type="protein sequence ID" value="HFZ09244.1"/>
    <property type="molecule type" value="Genomic_DNA"/>
</dbReference>
<accession>A0A7V3JAF1</accession>
<dbReference type="SUPFAM" id="SSF51261">
    <property type="entry name" value="Duplicated hybrid motif"/>
    <property type="match status" value="1"/>
</dbReference>
<dbReference type="AlphaFoldDB" id="A0A7V3JAF1"/>
<sequence length="90" mass="10124">MDFSPYNGYGKFLCAPENCKIVKVVDSLELSESLEPLKRGYGILMKGVSSPYYHLYWHCLPVFPVCEGDFVNQGEIVAQMGNSGYVFRSC</sequence>
<dbReference type="Gene3D" id="2.70.70.10">
    <property type="entry name" value="Glucose Permease (Domain IIA)"/>
    <property type="match status" value="1"/>
</dbReference>
<comment type="caution">
    <text evidence="1">The sequence shown here is derived from an EMBL/GenBank/DDBJ whole genome shotgun (WGS) entry which is preliminary data.</text>
</comment>
<name>A0A7V3JAF1_UNCC3</name>
<evidence type="ECO:0008006" key="2">
    <source>
        <dbReference type="Google" id="ProtNLM"/>
    </source>
</evidence>
<reference evidence="1" key="1">
    <citation type="journal article" date="2020" name="mSystems">
        <title>Genome- and Community-Level Interaction Insights into Carbon Utilization and Element Cycling Functions of Hydrothermarchaeota in Hydrothermal Sediment.</title>
        <authorList>
            <person name="Zhou Z."/>
            <person name="Liu Y."/>
            <person name="Xu W."/>
            <person name="Pan J."/>
            <person name="Luo Z.H."/>
            <person name="Li M."/>
        </authorList>
    </citation>
    <scope>NUCLEOTIDE SEQUENCE [LARGE SCALE GENOMIC DNA]</scope>
    <source>
        <strain evidence="1">SpSt-757</strain>
    </source>
</reference>
<organism evidence="1">
    <name type="scientific">candidate division CPR3 bacterium</name>
    <dbReference type="NCBI Taxonomy" id="2268181"/>
    <lineage>
        <taxon>Bacteria</taxon>
        <taxon>Bacteria division CPR3</taxon>
    </lineage>
</organism>